<feature type="region of interest" description="Disordered" evidence="1">
    <location>
        <begin position="1"/>
        <end position="47"/>
    </location>
</feature>
<dbReference type="Proteomes" id="UP000551758">
    <property type="component" value="Unassembled WGS sequence"/>
</dbReference>
<keyword evidence="3" id="KW-1185">Reference proteome</keyword>
<dbReference type="AlphaFoldDB" id="A0A7J7EYG0"/>
<proteinExistence type="predicted"/>
<gene>
    <name evidence="2" type="ORF">HPG69_006334</name>
</gene>
<organism evidence="2 3">
    <name type="scientific">Diceros bicornis minor</name>
    <name type="common">South-central black rhinoceros</name>
    <dbReference type="NCBI Taxonomy" id="77932"/>
    <lineage>
        <taxon>Eukaryota</taxon>
        <taxon>Metazoa</taxon>
        <taxon>Chordata</taxon>
        <taxon>Craniata</taxon>
        <taxon>Vertebrata</taxon>
        <taxon>Euteleostomi</taxon>
        <taxon>Mammalia</taxon>
        <taxon>Eutheria</taxon>
        <taxon>Laurasiatheria</taxon>
        <taxon>Perissodactyla</taxon>
        <taxon>Rhinocerotidae</taxon>
        <taxon>Diceros</taxon>
    </lineage>
</organism>
<evidence type="ECO:0000313" key="3">
    <source>
        <dbReference type="Proteomes" id="UP000551758"/>
    </source>
</evidence>
<protein>
    <submittedName>
        <fullName evidence="2">Uncharacterized protein</fullName>
    </submittedName>
</protein>
<accession>A0A7J7EYG0</accession>
<sequence>MNKHALLSPLLPDAQDHSSLLRRGPPVRGSGAGRGRSEGALSPPSLVSPSFTCLEPPHLANLTLENASQCLMQH</sequence>
<reference evidence="2 3" key="1">
    <citation type="journal article" date="2020" name="Mol. Biol. Evol.">
        <title>Interspecific Gene Flow and the Evolution of Specialization in Black and White Rhinoceros.</title>
        <authorList>
            <person name="Moodley Y."/>
            <person name="Westbury M.V."/>
            <person name="Russo I.M."/>
            <person name="Gopalakrishnan S."/>
            <person name="Rakotoarivelo A."/>
            <person name="Olsen R.A."/>
            <person name="Prost S."/>
            <person name="Tunstall T."/>
            <person name="Ryder O.A."/>
            <person name="Dalen L."/>
            <person name="Bruford M.W."/>
        </authorList>
    </citation>
    <scope>NUCLEOTIDE SEQUENCE [LARGE SCALE GENOMIC DNA]</scope>
    <source>
        <strain evidence="2">SBR-YM</strain>
        <tissue evidence="2">Skin</tissue>
    </source>
</reference>
<name>A0A7J7EYG0_DICBM</name>
<evidence type="ECO:0000313" key="2">
    <source>
        <dbReference type="EMBL" id="KAF5920737.1"/>
    </source>
</evidence>
<evidence type="ECO:0000256" key="1">
    <source>
        <dbReference type="SAM" id="MobiDB-lite"/>
    </source>
</evidence>
<dbReference type="EMBL" id="JACDTQ010001914">
    <property type="protein sequence ID" value="KAF5920737.1"/>
    <property type="molecule type" value="Genomic_DNA"/>
</dbReference>
<comment type="caution">
    <text evidence="2">The sequence shown here is derived from an EMBL/GenBank/DDBJ whole genome shotgun (WGS) entry which is preliminary data.</text>
</comment>